<keyword evidence="8" id="KW-1185">Reference proteome</keyword>
<evidence type="ECO:0000256" key="1">
    <source>
        <dbReference type="ARBA" id="ARBA00004370"/>
    </source>
</evidence>
<comment type="similarity">
    <text evidence="2">Belongs to the transpeptidase family.</text>
</comment>
<dbReference type="Gene3D" id="3.30.450.330">
    <property type="match status" value="1"/>
</dbReference>
<dbReference type="InterPro" id="IPR005311">
    <property type="entry name" value="PBP_dimer"/>
</dbReference>
<dbReference type="InterPro" id="IPR036138">
    <property type="entry name" value="PBP_dimer_sf"/>
</dbReference>
<evidence type="ECO:0000313" key="7">
    <source>
        <dbReference type="EMBL" id="GHO92850.1"/>
    </source>
</evidence>
<dbReference type="PANTHER" id="PTHR30627">
    <property type="entry name" value="PEPTIDOGLYCAN D,D-TRANSPEPTIDASE"/>
    <property type="match status" value="1"/>
</dbReference>
<dbReference type="SUPFAM" id="SSF56601">
    <property type="entry name" value="beta-lactamase/transpeptidase-like"/>
    <property type="match status" value="1"/>
</dbReference>
<dbReference type="SUPFAM" id="SSF56519">
    <property type="entry name" value="Penicillin binding protein dimerisation domain"/>
    <property type="match status" value="1"/>
</dbReference>
<reference evidence="7" key="1">
    <citation type="submission" date="2020-10" db="EMBL/GenBank/DDBJ databases">
        <title>Taxonomic study of unclassified bacteria belonging to the class Ktedonobacteria.</title>
        <authorList>
            <person name="Yabe S."/>
            <person name="Wang C.M."/>
            <person name="Zheng Y."/>
            <person name="Sakai Y."/>
            <person name="Cavaletti L."/>
            <person name="Monciardini P."/>
            <person name="Donadio S."/>
        </authorList>
    </citation>
    <scope>NUCLEOTIDE SEQUENCE</scope>
    <source>
        <strain evidence="7">ID150040</strain>
    </source>
</reference>
<dbReference type="PANTHER" id="PTHR30627:SF1">
    <property type="entry name" value="PEPTIDOGLYCAN D,D-TRANSPEPTIDASE FTSI"/>
    <property type="match status" value="1"/>
</dbReference>
<dbReference type="GO" id="GO:0071555">
    <property type="term" value="P:cell wall organization"/>
    <property type="evidence" value="ECO:0007669"/>
    <property type="project" value="TreeGrafter"/>
</dbReference>
<evidence type="ECO:0000313" key="8">
    <source>
        <dbReference type="Proteomes" id="UP000597444"/>
    </source>
</evidence>
<name>A0A8J3ILD7_9CHLR</name>
<dbReference type="Gene3D" id="3.40.710.10">
    <property type="entry name" value="DD-peptidase/beta-lactamase superfamily"/>
    <property type="match status" value="1"/>
</dbReference>
<comment type="subcellular location">
    <subcellularLocation>
        <location evidence="1">Membrane</location>
    </subcellularLocation>
</comment>
<dbReference type="EMBL" id="BNJK01000001">
    <property type="protein sequence ID" value="GHO92850.1"/>
    <property type="molecule type" value="Genomic_DNA"/>
</dbReference>
<dbReference type="Gene3D" id="3.90.1310.10">
    <property type="entry name" value="Penicillin-binding protein 2a (Domain 2)"/>
    <property type="match status" value="1"/>
</dbReference>
<dbReference type="Pfam" id="PF00905">
    <property type="entry name" value="Transpeptidase"/>
    <property type="match status" value="1"/>
</dbReference>
<keyword evidence="4" id="KW-1133">Transmembrane helix</keyword>
<gene>
    <name evidence="7" type="ORF">KSF_028980</name>
</gene>
<evidence type="ECO:0000259" key="6">
    <source>
        <dbReference type="Pfam" id="PF03717"/>
    </source>
</evidence>
<dbReference type="GO" id="GO:0008658">
    <property type="term" value="F:penicillin binding"/>
    <property type="evidence" value="ECO:0007669"/>
    <property type="project" value="InterPro"/>
</dbReference>
<dbReference type="Proteomes" id="UP000597444">
    <property type="component" value="Unassembled WGS sequence"/>
</dbReference>
<comment type="caution">
    <text evidence="7">The sequence shown here is derived from an EMBL/GenBank/DDBJ whole genome shotgun (WGS) entry which is preliminary data.</text>
</comment>
<protein>
    <submittedName>
        <fullName evidence="7">Peptidoglycan glycosyltransferase</fullName>
    </submittedName>
</protein>
<dbReference type="InterPro" id="IPR001460">
    <property type="entry name" value="PCN-bd_Tpept"/>
</dbReference>
<evidence type="ECO:0000256" key="2">
    <source>
        <dbReference type="ARBA" id="ARBA00007171"/>
    </source>
</evidence>
<evidence type="ECO:0000256" key="3">
    <source>
        <dbReference type="ARBA" id="ARBA00023136"/>
    </source>
</evidence>
<evidence type="ECO:0000256" key="4">
    <source>
        <dbReference type="SAM" id="Phobius"/>
    </source>
</evidence>
<dbReference type="InterPro" id="IPR012338">
    <property type="entry name" value="Beta-lactam/transpept-like"/>
</dbReference>
<sequence>MSIELRRARQRQMFIFLLVCAALFGLIGRLYYWQVLQSDRLSRAANDEHTQSEVLNAPRGLIYDAQGRILATNIIRDDVYIEPIQFLGDYPDADQYQAKLQKVVQQLHQVLPALSEEKLRSAFASQQRTVRIASAIEPEQSQQLRTLQLPYTFLEPRAWRTYPSKELTAQVLGYVQDGVGGVYGVEKTYNKQLVGTPGNFSAETDLNGNALTVGASADQPAIPGANLTLTIDSMIQYLAQTALEERVQALHSQGGSIVVVNARTGAIVAMAGAPTFNPNDYSKYYNKVGCLGTQSVYFNPALNCGYEPGSVMKAVTMAAALDQGLITPDLTINDPGYVDFPDAPRVTNWDNRAYGKETMTGVLEHSANVGAAIVAHNILKPDRFYPYLERFGFDQPTHLSYPESNYTYRVPGTPGWTPSDLTRQSFGQSIQTTPLHVAMAYQAIANGGTLMRPYLIQSIDNNGQKTQTQPQVQRQVISAKTAKTLTGMLVSAADYNQQATIPGYSVAVKTGTATTQGIADDQTEASIAGFLPASNPQFVILVKLDRPQGQDNIFGGTAAAPLWKYVGQQLMLHYQIAPDRPGN</sequence>
<dbReference type="Pfam" id="PF03717">
    <property type="entry name" value="PBP_dimer"/>
    <property type="match status" value="1"/>
</dbReference>
<dbReference type="GO" id="GO:0005886">
    <property type="term" value="C:plasma membrane"/>
    <property type="evidence" value="ECO:0007669"/>
    <property type="project" value="TreeGrafter"/>
</dbReference>
<proteinExistence type="inferred from homology"/>
<keyword evidence="4" id="KW-0812">Transmembrane</keyword>
<evidence type="ECO:0000259" key="5">
    <source>
        <dbReference type="Pfam" id="PF00905"/>
    </source>
</evidence>
<feature type="domain" description="Penicillin-binding protein transpeptidase" evidence="5">
    <location>
        <begin position="255"/>
        <end position="563"/>
    </location>
</feature>
<feature type="transmembrane region" description="Helical" evidence="4">
    <location>
        <begin position="12"/>
        <end position="33"/>
    </location>
</feature>
<dbReference type="AlphaFoldDB" id="A0A8J3ILD7"/>
<feature type="domain" description="Penicillin-binding protein dimerisation" evidence="6">
    <location>
        <begin position="56"/>
        <end position="212"/>
    </location>
</feature>
<keyword evidence="3 4" id="KW-0472">Membrane</keyword>
<accession>A0A8J3ILD7</accession>
<dbReference type="InterPro" id="IPR050515">
    <property type="entry name" value="Beta-lactam/transpept"/>
</dbReference>
<dbReference type="RefSeq" id="WP_220203663.1">
    <property type="nucleotide sequence ID" value="NZ_BNJK01000001.1"/>
</dbReference>
<organism evidence="7 8">
    <name type="scientific">Reticulibacter mediterranei</name>
    <dbReference type="NCBI Taxonomy" id="2778369"/>
    <lineage>
        <taxon>Bacteria</taxon>
        <taxon>Bacillati</taxon>
        <taxon>Chloroflexota</taxon>
        <taxon>Ktedonobacteria</taxon>
        <taxon>Ktedonobacterales</taxon>
        <taxon>Reticulibacteraceae</taxon>
        <taxon>Reticulibacter</taxon>
    </lineage>
</organism>